<keyword evidence="2" id="KW-1185">Reference proteome</keyword>
<name>A0ACB9YY19_9PEZI</name>
<evidence type="ECO:0000313" key="2">
    <source>
        <dbReference type="Proteomes" id="UP001497700"/>
    </source>
</evidence>
<proteinExistence type="predicted"/>
<dbReference type="EMBL" id="MU393488">
    <property type="protein sequence ID" value="KAI4864310.1"/>
    <property type="molecule type" value="Genomic_DNA"/>
</dbReference>
<sequence length="306" mass="33398">MLALSLIYSSILLLGPVPGVLATPLEPSVGLSIIRAETELEGRDWTDCVDTAFRVIAVVDKYPQYKSEFKAWGTAALGGVGTMSLCKTFRVNAIDCNYAGLTMSSALGIAVNQGFIAPGATKDTQGAVDAVPKDELRRHMKRLPARLEAYLLGRGLSFDSITPVPIQKRDETGFVSHVVEVRGLRDGNETDVVTTDLRINTREDGAANIQILPSGDALPEKRSGALGFKISYKVSNGSGQPREAIYKELCDKVAKHWADTAKSKGDMVDYLGEMHFDAFGDMGFRIHPEVSYYDLKYEDVNQCQGR</sequence>
<organism evidence="1 2">
    <name type="scientific">Hypoxylon rubiginosum</name>
    <dbReference type="NCBI Taxonomy" id="110542"/>
    <lineage>
        <taxon>Eukaryota</taxon>
        <taxon>Fungi</taxon>
        <taxon>Dikarya</taxon>
        <taxon>Ascomycota</taxon>
        <taxon>Pezizomycotina</taxon>
        <taxon>Sordariomycetes</taxon>
        <taxon>Xylariomycetidae</taxon>
        <taxon>Xylariales</taxon>
        <taxon>Hypoxylaceae</taxon>
        <taxon>Hypoxylon</taxon>
    </lineage>
</organism>
<comment type="caution">
    <text evidence="1">The sequence shown here is derived from an EMBL/GenBank/DDBJ whole genome shotgun (WGS) entry which is preliminary data.</text>
</comment>
<accession>A0ACB9YY19</accession>
<dbReference type="Proteomes" id="UP001497700">
    <property type="component" value="Unassembled WGS sequence"/>
</dbReference>
<gene>
    <name evidence="1" type="ORF">F4820DRAFT_449148</name>
</gene>
<evidence type="ECO:0000313" key="1">
    <source>
        <dbReference type="EMBL" id="KAI4864310.1"/>
    </source>
</evidence>
<protein>
    <submittedName>
        <fullName evidence="1">Uncharacterized protein</fullName>
    </submittedName>
</protein>
<reference evidence="1 2" key="1">
    <citation type="journal article" date="2022" name="New Phytol.">
        <title>Ecological generalism drives hyperdiversity of secondary metabolite gene clusters in xylarialean endophytes.</title>
        <authorList>
            <person name="Franco M.E.E."/>
            <person name="Wisecaver J.H."/>
            <person name="Arnold A.E."/>
            <person name="Ju Y.M."/>
            <person name="Slot J.C."/>
            <person name="Ahrendt S."/>
            <person name="Moore L.P."/>
            <person name="Eastman K.E."/>
            <person name="Scott K."/>
            <person name="Konkel Z."/>
            <person name="Mondo S.J."/>
            <person name="Kuo A."/>
            <person name="Hayes R.D."/>
            <person name="Haridas S."/>
            <person name="Andreopoulos B."/>
            <person name="Riley R."/>
            <person name="LaButti K."/>
            <person name="Pangilinan J."/>
            <person name="Lipzen A."/>
            <person name="Amirebrahimi M."/>
            <person name="Yan J."/>
            <person name="Adam C."/>
            <person name="Keymanesh K."/>
            <person name="Ng V."/>
            <person name="Louie K."/>
            <person name="Northen T."/>
            <person name="Drula E."/>
            <person name="Henrissat B."/>
            <person name="Hsieh H.M."/>
            <person name="Youens-Clark K."/>
            <person name="Lutzoni F."/>
            <person name="Miadlikowska J."/>
            <person name="Eastwood D.C."/>
            <person name="Hamelin R.C."/>
            <person name="Grigoriev I.V."/>
            <person name="U'Ren J.M."/>
        </authorList>
    </citation>
    <scope>NUCLEOTIDE SEQUENCE [LARGE SCALE GENOMIC DNA]</scope>
    <source>
        <strain evidence="1 2">CBS 119005</strain>
    </source>
</reference>